<dbReference type="GO" id="GO:0043531">
    <property type="term" value="F:ADP binding"/>
    <property type="evidence" value="ECO:0007669"/>
    <property type="project" value="InterPro"/>
</dbReference>
<evidence type="ECO:0000259" key="1">
    <source>
        <dbReference type="Pfam" id="PF00931"/>
    </source>
</evidence>
<feature type="domain" description="NB-ARC" evidence="1">
    <location>
        <begin position="54"/>
        <end position="165"/>
    </location>
</feature>
<dbReference type="InterPro" id="IPR002182">
    <property type="entry name" value="NB-ARC"/>
</dbReference>
<comment type="caution">
    <text evidence="2">The sequence shown here is derived from an EMBL/GenBank/DDBJ whole genome shotgun (WGS) entry which is preliminary data.</text>
</comment>
<feature type="non-terminal residue" evidence="2">
    <location>
        <position position="180"/>
    </location>
</feature>
<reference evidence="2" key="1">
    <citation type="submission" date="2022-06" db="EMBL/GenBank/DDBJ databases">
        <title>Uncovering the hologenomic basis of an extraordinary plant invasion.</title>
        <authorList>
            <person name="Bieker V.C."/>
            <person name="Martin M.D."/>
            <person name="Gilbert T."/>
            <person name="Hodgins K."/>
            <person name="Battlay P."/>
            <person name="Petersen B."/>
            <person name="Wilson J."/>
        </authorList>
    </citation>
    <scope>NUCLEOTIDE SEQUENCE</scope>
    <source>
        <strain evidence="2">AA19_3_7</strain>
        <tissue evidence="2">Leaf</tissue>
    </source>
</reference>
<dbReference type="AlphaFoldDB" id="A0AAD5D381"/>
<dbReference type="GO" id="GO:0006952">
    <property type="term" value="P:defense response"/>
    <property type="evidence" value="ECO:0007669"/>
    <property type="project" value="InterPro"/>
</dbReference>
<dbReference type="PRINTS" id="PR00364">
    <property type="entry name" value="DISEASERSIST"/>
</dbReference>
<evidence type="ECO:0000313" key="3">
    <source>
        <dbReference type="Proteomes" id="UP001206925"/>
    </source>
</evidence>
<protein>
    <recommendedName>
        <fullName evidence="1">NB-ARC domain-containing protein</fullName>
    </recommendedName>
</protein>
<name>A0AAD5D381_AMBAR</name>
<sequence length="180" mass="20299">LWERALTQVADLKGKAVNGRKETKLIEEVVTDIHRRIGVPLCHTLPSLQGRNYDIRLITSWLTDGSCHTIDILTIVGISGIGKTSLAKYVFRLHFGKFHKSSFIEDINTRCKEHHNGLLDLQKQLHGDISKKIELHVNDVTMYTSKIESVLSRKRVFIVLDDIGSLDQLNALLGKNGLHP</sequence>
<organism evidence="2 3">
    <name type="scientific">Ambrosia artemisiifolia</name>
    <name type="common">Common ragweed</name>
    <dbReference type="NCBI Taxonomy" id="4212"/>
    <lineage>
        <taxon>Eukaryota</taxon>
        <taxon>Viridiplantae</taxon>
        <taxon>Streptophyta</taxon>
        <taxon>Embryophyta</taxon>
        <taxon>Tracheophyta</taxon>
        <taxon>Spermatophyta</taxon>
        <taxon>Magnoliopsida</taxon>
        <taxon>eudicotyledons</taxon>
        <taxon>Gunneridae</taxon>
        <taxon>Pentapetalae</taxon>
        <taxon>asterids</taxon>
        <taxon>campanulids</taxon>
        <taxon>Asterales</taxon>
        <taxon>Asteraceae</taxon>
        <taxon>Asteroideae</taxon>
        <taxon>Heliantheae alliance</taxon>
        <taxon>Heliantheae</taxon>
        <taxon>Ambrosia</taxon>
    </lineage>
</organism>
<keyword evidence="3" id="KW-1185">Reference proteome</keyword>
<dbReference type="InterPro" id="IPR027417">
    <property type="entry name" value="P-loop_NTPase"/>
</dbReference>
<dbReference type="SUPFAM" id="SSF52540">
    <property type="entry name" value="P-loop containing nucleoside triphosphate hydrolases"/>
    <property type="match status" value="1"/>
</dbReference>
<dbReference type="PANTHER" id="PTHR11017:SF313">
    <property type="entry name" value="TIR DOMAIN, P-LOOP CONTAINING NUCLEOSIDE TRIPHOSPHATE HYDROLASE"/>
    <property type="match status" value="1"/>
</dbReference>
<dbReference type="Proteomes" id="UP001206925">
    <property type="component" value="Unassembled WGS sequence"/>
</dbReference>
<dbReference type="PANTHER" id="PTHR11017">
    <property type="entry name" value="LEUCINE-RICH REPEAT-CONTAINING PROTEIN"/>
    <property type="match status" value="1"/>
</dbReference>
<dbReference type="Pfam" id="PF00931">
    <property type="entry name" value="NB-ARC"/>
    <property type="match status" value="1"/>
</dbReference>
<dbReference type="Gene3D" id="3.40.50.300">
    <property type="entry name" value="P-loop containing nucleotide triphosphate hydrolases"/>
    <property type="match status" value="1"/>
</dbReference>
<evidence type="ECO:0000313" key="2">
    <source>
        <dbReference type="EMBL" id="KAI7753383.1"/>
    </source>
</evidence>
<dbReference type="InterPro" id="IPR044974">
    <property type="entry name" value="Disease_R_plants"/>
</dbReference>
<proteinExistence type="predicted"/>
<dbReference type="EMBL" id="JAMZMK010005444">
    <property type="protein sequence ID" value="KAI7753383.1"/>
    <property type="molecule type" value="Genomic_DNA"/>
</dbReference>
<gene>
    <name evidence="2" type="ORF">M8C21_020035</name>
</gene>
<accession>A0AAD5D381</accession>
<feature type="non-terminal residue" evidence="2">
    <location>
        <position position="1"/>
    </location>
</feature>